<name>A0ABY5IJR9_9VIBR</name>
<evidence type="ECO:0000313" key="2">
    <source>
        <dbReference type="EMBL" id="UTZ33091.1"/>
    </source>
</evidence>
<keyword evidence="1" id="KW-0472">Membrane</keyword>
<keyword evidence="1" id="KW-1133">Transmembrane helix</keyword>
<evidence type="ECO:0000256" key="1">
    <source>
        <dbReference type="SAM" id="Phobius"/>
    </source>
</evidence>
<protein>
    <submittedName>
        <fullName evidence="2">Uncharacterized protein</fullName>
    </submittedName>
</protein>
<dbReference type="Proteomes" id="UP001059912">
    <property type="component" value="Chromosome 2"/>
</dbReference>
<dbReference type="EMBL" id="CP050471">
    <property type="protein sequence ID" value="UTZ33091.1"/>
    <property type="molecule type" value="Genomic_DNA"/>
</dbReference>
<proteinExistence type="predicted"/>
<organism evidence="2 3">
    <name type="scientific">Vibrio campbellii</name>
    <dbReference type="NCBI Taxonomy" id="680"/>
    <lineage>
        <taxon>Bacteria</taxon>
        <taxon>Pseudomonadati</taxon>
        <taxon>Pseudomonadota</taxon>
        <taxon>Gammaproteobacteria</taxon>
        <taxon>Vibrionales</taxon>
        <taxon>Vibrionaceae</taxon>
        <taxon>Vibrio</taxon>
    </lineage>
</organism>
<feature type="transmembrane region" description="Helical" evidence="1">
    <location>
        <begin position="71"/>
        <end position="90"/>
    </location>
</feature>
<evidence type="ECO:0000313" key="3">
    <source>
        <dbReference type="Proteomes" id="UP001059912"/>
    </source>
</evidence>
<gene>
    <name evidence="2" type="ORF">HB762_17315</name>
</gene>
<feature type="transmembrane region" description="Helical" evidence="1">
    <location>
        <begin position="131"/>
        <end position="157"/>
    </location>
</feature>
<accession>A0ABY5IJR9</accession>
<keyword evidence="1" id="KW-0812">Transmembrane</keyword>
<reference evidence="2" key="1">
    <citation type="submission" date="2020-03" db="EMBL/GenBank/DDBJ databases">
        <title>Five strains of Vibrio campbellii isolated from Mariana Trench.</title>
        <authorList>
            <person name="Liang J."/>
            <person name="Zhang X.-H."/>
        </authorList>
    </citation>
    <scope>NUCLEOTIDE SEQUENCE</scope>
    <source>
        <strain evidence="2">LJC013</strain>
    </source>
</reference>
<feature type="transmembrane region" description="Helical" evidence="1">
    <location>
        <begin position="42"/>
        <end position="64"/>
    </location>
</feature>
<sequence length="251" mass="28320">MYVSVDSLPELTPEYQQAQQQAVRDAKVVYQFEVIKERALDFAFYASVTIWSLFGLGSLWLMWIAITDGPWTLALFILFFSGGLLTYFYYAGNPDVKQTVTLTEKGMIVSDLQLVPDACFAALRYSGYVGVAISVVGVVLVGPMMFIGAGAGLLMSFKMAGVENRPKTRVRPFHPDIEYVMADNPCAKFKNSLFLREVIPNIELENDGGIKDELFSRNQEFYFLTYASTEQQQEEIMGHLKKFINVEKGDY</sequence>
<dbReference type="RefSeq" id="WP_255903662.1">
    <property type="nucleotide sequence ID" value="NZ_CP050471.1"/>
</dbReference>
<keyword evidence="3" id="KW-1185">Reference proteome</keyword>